<proteinExistence type="predicted"/>
<comment type="caution">
    <text evidence="1">The sequence shown here is derived from an EMBL/GenBank/DDBJ whole genome shotgun (WGS) entry which is preliminary data.</text>
</comment>
<evidence type="ECO:0000313" key="1">
    <source>
        <dbReference type="EMBL" id="PHJ20337.1"/>
    </source>
</evidence>
<evidence type="ECO:0000313" key="2">
    <source>
        <dbReference type="Proteomes" id="UP000221165"/>
    </source>
</evidence>
<dbReference type="Proteomes" id="UP000221165">
    <property type="component" value="Unassembled WGS sequence"/>
</dbReference>
<accession>A0A2C6KSF9</accession>
<sequence length="154" mass="17568">RIGETILAPAGRCWSKGGKFPRRERVAQREDPALPGEISTVSYPSSTEIHRCRGKTTSKSKTSRHSSLVFPPLSVLCSWRKDKFLYAFSFSSFASLHFLSGDIYFSMCIYRHLCTYICSSRSMYLRLSTSLTSRCPARRRSGVFTKRFTELSGW</sequence>
<dbReference type="AlphaFoldDB" id="A0A2C6KSF9"/>
<dbReference type="RefSeq" id="XP_067922026.1">
    <property type="nucleotide sequence ID" value="XM_068065998.1"/>
</dbReference>
<keyword evidence="2" id="KW-1185">Reference proteome</keyword>
<reference evidence="1 2" key="1">
    <citation type="journal article" date="2017" name="Int. J. Parasitol.">
        <title>The genome of the protozoan parasite Cystoisospora suis and a reverse vaccinology approach to identify vaccine candidates.</title>
        <authorList>
            <person name="Palmieri N."/>
            <person name="Shrestha A."/>
            <person name="Ruttkowski B."/>
            <person name="Beck T."/>
            <person name="Vogl C."/>
            <person name="Tomley F."/>
            <person name="Blake D.P."/>
            <person name="Joachim A."/>
        </authorList>
    </citation>
    <scope>NUCLEOTIDE SEQUENCE [LARGE SCALE GENOMIC DNA]</scope>
    <source>
        <strain evidence="1 2">Wien I</strain>
    </source>
</reference>
<feature type="non-terminal residue" evidence="1">
    <location>
        <position position="154"/>
    </location>
</feature>
<dbReference type="EMBL" id="MIGC01002833">
    <property type="protein sequence ID" value="PHJ20337.1"/>
    <property type="molecule type" value="Genomic_DNA"/>
</dbReference>
<name>A0A2C6KSF9_9APIC</name>
<organism evidence="1 2">
    <name type="scientific">Cystoisospora suis</name>
    <dbReference type="NCBI Taxonomy" id="483139"/>
    <lineage>
        <taxon>Eukaryota</taxon>
        <taxon>Sar</taxon>
        <taxon>Alveolata</taxon>
        <taxon>Apicomplexa</taxon>
        <taxon>Conoidasida</taxon>
        <taxon>Coccidia</taxon>
        <taxon>Eucoccidiorida</taxon>
        <taxon>Eimeriorina</taxon>
        <taxon>Sarcocystidae</taxon>
        <taxon>Cystoisospora</taxon>
    </lineage>
</organism>
<feature type="non-terminal residue" evidence="1">
    <location>
        <position position="1"/>
    </location>
</feature>
<protein>
    <submittedName>
        <fullName evidence="1">Uncharacterized protein</fullName>
    </submittedName>
</protein>
<dbReference type="GeneID" id="94429209"/>
<dbReference type="VEuPathDB" id="ToxoDB:CSUI_005830"/>
<gene>
    <name evidence="1" type="ORF">CSUI_005830</name>
</gene>